<keyword evidence="2" id="KW-0812">Transmembrane</keyword>
<keyword evidence="2" id="KW-1133">Transmembrane helix</keyword>
<keyword evidence="4" id="KW-1185">Reference proteome</keyword>
<proteinExistence type="predicted"/>
<dbReference type="Proteomes" id="UP001597079">
    <property type="component" value="Unassembled WGS sequence"/>
</dbReference>
<reference evidence="4" key="1">
    <citation type="journal article" date="2019" name="Int. J. Syst. Evol. Microbiol.">
        <title>The Global Catalogue of Microorganisms (GCM) 10K type strain sequencing project: providing services to taxonomists for standard genome sequencing and annotation.</title>
        <authorList>
            <consortium name="The Broad Institute Genomics Platform"/>
            <consortium name="The Broad Institute Genome Sequencing Center for Infectious Disease"/>
            <person name="Wu L."/>
            <person name="Ma J."/>
        </authorList>
    </citation>
    <scope>NUCLEOTIDE SEQUENCE [LARGE SCALE GENOMIC DNA]</scope>
    <source>
        <strain evidence="4">CGMCC 1.12286</strain>
    </source>
</reference>
<keyword evidence="1" id="KW-0175">Coiled coil</keyword>
<dbReference type="EMBL" id="JBHUCX010000083">
    <property type="protein sequence ID" value="MFD1677020.1"/>
    <property type="molecule type" value="Genomic_DNA"/>
</dbReference>
<evidence type="ECO:0000256" key="2">
    <source>
        <dbReference type="SAM" id="Phobius"/>
    </source>
</evidence>
<name>A0ABW4JPF3_9BACL</name>
<protein>
    <submittedName>
        <fullName evidence="3">Uncharacterized protein</fullName>
    </submittedName>
</protein>
<keyword evidence="2" id="KW-0472">Membrane</keyword>
<organism evidence="3 4">
    <name type="scientific">Alicyclobacillus fodiniaquatilis</name>
    <dbReference type="NCBI Taxonomy" id="1661150"/>
    <lineage>
        <taxon>Bacteria</taxon>
        <taxon>Bacillati</taxon>
        <taxon>Bacillota</taxon>
        <taxon>Bacilli</taxon>
        <taxon>Bacillales</taxon>
        <taxon>Alicyclobacillaceae</taxon>
        <taxon>Alicyclobacillus</taxon>
    </lineage>
</organism>
<evidence type="ECO:0000313" key="4">
    <source>
        <dbReference type="Proteomes" id="UP001597079"/>
    </source>
</evidence>
<feature type="coiled-coil region" evidence="1">
    <location>
        <begin position="12"/>
        <end position="46"/>
    </location>
</feature>
<accession>A0ABW4JPF3</accession>
<feature type="transmembrane region" description="Helical" evidence="2">
    <location>
        <begin position="89"/>
        <end position="107"/>
    </location>
</feature>
<dbReference type="RefSeq" id="WP_377944930.1">
    <property type="nucleotide sequence ID" value="NZ_JBHUCX010000083.1"/>
</dbReference>
<sequence>MNGETKTPQERIQSLEDRFSSLEVGMDRVEQALTKMGEQFEDLKEKLDARYPTQESVNLRFDALWKDVIDMKEEHQTVRKDVERLKGGFYRFVGGAAVAGALIGYGLEVLHMWKG</sequence>
<evidence type="ECO:0000256" key="1">
    <source>
        <dbReference type="SAM" id="Coils"/>
    </source>
</evidence>
<dbReference type="Gene3D" id="1.20.5.340">
    <property type="match status" value="1"/>
</dbReference>
<comment type="caution">
    <text evidence="3">The sequence shown here is derived from an EMBL/GenBank/DDBJ whole genome shotgun (WGS) entry which is preliminary data.</text>
</comment>
<evidence type="ECO:0000313" key="3">
    <source>
        <dbReference type="EMBL" id="MFD1677020.1"/>
    </source>
</evidence>
<gene>
    <name evidence="3" type="ORF">ACFSB2_20300</name>
</gene>